<keyword evidence="3" id="KW-1185">Reference proteome</keyword>
<evidence type="ECO:0000256" key="1">
    <source>
        <dbReference type="SAM" id="MobiDB-lite"/>
    </source>
</evidence>
<evidence type="ECO:0000313" key="2">
    <source>
        <dbReference type="EMBL" id="KAG9231282.1"/>
    </source>
</evidence>
<accession>A0A9P8C2P1</accession>
<dbReference type="Proteomes" id="UP000824998">
    <property type="component" value="Unassembled WGS sequence"/>
</dbReference>
<protein>
    <submittedName>
        <fullName evidence="2">Uncharacterized protein</fullName>
    </submittedName>
</protein>
<feature type="compositionally biased region" description="Basic and acidic residues" evidence="1">
    <location>
        <begin position="307"/>
        <end position="324"/>
    </location>
</feature>
<feature type="compositionally biased region" description="Polar residues" evidence="1">
    <location>
        <begin position="142"/>
        <end position="179"/>
    </location>
</feature>
<feature type="compositionally biased region" description="Pro residues" evidence="1">
    <location>
        <begin position="111"/>
        <end position="127"/>
    </location>
</feature>
<comment type="caution">
    <text evidence="2">The sequence shown here is derived from an EMBL/GenBank/DDBJ whole genome shotgun (WGS) entry which is preliminary data.</text>
</comment>
<feature type="region of interest" description="Disordered" evidence="1">
    <location>
        <begin position="1"/>
        <end position="434"/>
    </location>
</feature>
<name>A0A9P8C2P1_9HELO</name>
<organism evidence="2 3">
    <name type="scientific">Amylocarpus encephaloides</name>
    <dbReference type="NCBI Taxonomy" id="45428"/>
    <lineage>
        <taxon>Eukaryota</taxon>
        <taxon>Fungi</taxon>
        <taxon>Dikarya</taxon>
        <taxon>Ascomycota</taxon>
        <taxon>Pezizomycotina</taxon>
        <taxon>Leotiomycetes</taxon>
        <taxon>Helotiales</taxon>
        <taxon>Helotiales incertae sedis</taxon>
        <taxon>Amylocarpus</taxon>
    </lineage>
</organism>
<feature type="compositionally biased region" description="Basic and acidic residues" evidence="1">
    <location>
        <begin position="207"/>
        <end position="222"/>
    </location>
</feature>
<feature type="non-terminal residue" evidence="2">
    <location>
        <position position="434"/>
    </location>
</feature>
<feature type="compositionally biased region" description="Pro residues" evidence="1">
    <location>
        <begin position="19"/>
        <end position="40"/>
    </location>
</feature>
<feature type="compositionally biased region" description="Pro residues" evidence="1">
    <location>
        <begin position="410"/>
        <end position="428"/>
    </location>
</feature>
<reference evidence="2" key="1">
    <citation type="journal article" date="2021" name="IMA Fungus">
        <title>Genomic characterization of three marine fungi, including Emericellopsis atlantica sp. nov. with signatures of a generalist lifestyle and marine biomass degradation.</title>
        <authorList>
            <person name="Hagestad O.C."/>
            <person name="Hou L."/>
            <person name="Andersen J.H."/>
            <person name="Hansen E.H."/>
            <person name="Altermark B."/>
            <person name="Li C."/>
            <person name="Kuhnert E."/>
            <person name="Cox R.J."/>
            <person name="Crous P.W."/>
            <person name="Spatafora J.W."/>
            <person name="Lail K."/>
            <person name="Amirebrahimi M."/>
            <person name="Lipzen A."/>
            <person name="Pangilinan J."/>
            <person name="Andreopoulos W."/>
            <person name="Hayes R.D."/>
            <person name="Ng V."/>
            <person name="Grigoriev I.V."/>
            <person name="Jackson S.A."/>
            <person name="Sutton T.D.S."/>
            <person name="Dobson A.D.W."/>
            <person name="Rama T."/>
        </authorList>
    </citation>
    <scope>NUCLEOTIDE SEQUENCE</scope>
    <source>
        <strain evidence="2">TRa018bII</strain>
    </source>
</reference>
<dbReference type="OrthoDB" id="3596986at2759"/>
<dbReference type="EMBL" id="MU251613">
    <property type="protein sequence ID" value="KAG9231282.1"/>
    <property type="molecule type" value="Genomic_DNA"/>
</dbReference>
<feature type="compositionally biased region" description="Basic and acidic residues" evidence="1">
    <location>
        <begin position="343"/>
        <end position="364"/>
    </location>
</feature>
<proteinExistence type="predicted"/>
<feature type="non-terminal residue" evidence="2">
    <location>
        <position position="1"/>
    </location>
</feature>
<evidence type="ECO:0000313" key="3">
    <source>
        <dbReference type="Proteomes" id="UP000824998"/>
    </source>
</evidence>
<feature type="compositionally biased region" description="Polar residues" evidence="1">
    <location>
        <begin position="1"/>
        <end position="12"/>
    </location>
</feature>
<sequence>PPQHPFSRNTASPYDGRTPFPPSATQPPPFPPSSHPPNPAPSYSSDHHRRPSDPPYYNAPRGYAPGGPPLSGQGHSRHQSASSIHVTPATRGMPPPSSPQQPSQSTHNGYGPPPMRAPSAPAGPPPFQGGRELPALPPIVTRPQNNGMSISSLLGGPPTTSREQPPPTQYTSPTHTSAPGQVYPGATHPSPRMSTTAQDYTPFRRPQTPDHPRPYETRDHRANSAGSPPGVGHYGTPEGRGRYSTPQSYSRPGPSGMPPADDRRETMRIPNSNSSAPPRPTSQPSVGGPPQRGYENSRPMGHPETVFGRRVENRSRPGESHGRAELSYPGPFEERPNPPYTYAERDRRERDREQQREIERELERRRRALSGNANDVHMDYARHPPQRNGYTRPPDPHTQPAWMRPDYEPPRPAYEPIPPQPERPPPQHHQPHSQ</sequence>
<gene>
    <name evidence="2" type="ORF">BJ875DRAFT_341728</name>
</gene>
<dbReference type="AlphaFoldDB" id="A0A9P8C2P1"/>